<feature type="region of interest" description="Disordered" evidence="1">
    <location>
        <begin position="190"/>
        <end position="213"/>
    </location>
</feature>
<keyword evidence="3" id="KW-0808">Transferase</keyword>
<keyword evidence="3" id="KW-0489">Methyltransferase</keyword>
<sequence>MSAIRPLANRLRSAGTSTERIAQYVRLEAQKLGCLLRMRRPGAFVGSVAELLTGRNPYYAARLENGRYQRVDVKGYELVVDTADAGISRTLLAYGVHEYRSTRAFERELERLAAVVDGPVRILEVGANIGYFALVEAAALDERVRIHAVEPVPSNVDLLEHNLERNDLDGCVDVDRLAFGAERATVEMDLSTHSNQHRVRDSGPSDGAGSDDTVTVEQTTGDRYLAERDVDPASVNVVRFDVEGYEREVLEGLSDVLAAPGPTVVFVELHPLELSPESRTAIVDRFVDHGFEVVSAVRTDAAAGVDDERRWHGLECGVDDFDDLRRAMAESDHSIELVARK</sequence>
<dbReference type="Gene3D" id="3.40.50.150">
    <property type="entry name" value="Vaccinia Virus protein VP39"/>
    <property type="match status" value="1"/>
</dbReference>
<accession>A0A8A2VC57</accession>
<feature type="domain" description="Methyltransferase FkbM" evidence="2">
    <location>
        <begin position="124"/>
        <end position="276"/>
    </location>
</feature>
<dbReference type="GO" id="GO:0008168">
    <property type="term" value="F:methyltransferase activity"/>
    <property type="evidence" value="ECO:0007669"/>
    <property type="project" value="UniProtKB-KW"/>
</dbReference>
<dbReference type="InterPro" id="IPR052514">
    <property type="entry name" value="SAM-dependent_MTase"/>
</dbReference>
<dbReference type="InterPro" id="IPR006342">
    <property type="entry name" value="FkbM_mtfrase"/>
</dbReference>
<dbReference type="GeneID" id="63188224"/>
<dbReference type="InterPro" id="IPR029063">
    <property type="entry name" value="SAM-dependent_MTases_sf"/>
</dbReference>
<protein>
    <submittedName>
        <fullName evidence="3">FkbM family methyltransferase</fullName>
    </submittedName>
</protein>
<dbReference type="AlphaFoldDB" id="A0A8A2VC57"/>
<evidence type="ECO:0000259" key="2">
    <source>
        <dbReference type="Pfam" id="PF05050"/>
    </source>
</evidence>
<name>A0A8A2VC57_9EURY</name>
<evidence type="ECO:0000313" key="3">
    <source>
        <dbReference type="EMBL" id="QSW98297.1"/>
    </source>
</evidence>
<dbReference type="Pfam" id="PF05050">
    <property type="entry name" value="Methyltransf_21"/>
    <property type="match status" value="1"/>
</dbReference>
<keyword evidence="4" id="KW-1185">Reference proteome</keyword>
<dbReference type="RefSeq" id="WP_207287907.1">
    <property type="nucleotide sequence ID" value="NZ_CP071462.1"/>
</dbReference>
<dbReference type="EMBL" id="CP071462">
    <property type="protein sequence ID" value="QSW98297.1"/>
    <property type="molecule type" value="Genomic_DNA"/>
</dbReference>
<dbReference type="NCBIfam" id="TIGR01444">
    <property type="entry name" value="fkbM_fam"/>
    <property type="match status" value="1"/>
</dbReference>
<dbReference type="GO" id="GO:0032259">
    <property type="term" value="P:methylation"/>
    <property type="evidence" value="ECO:0007669"/>
    <property type="project" value="UniProtKB-KW"/>
</dbReference>
<gene>
    <name evidence="3" type="ORF">J0X25_12925</name>
</gene>
<dbReference type="SUPFAM" id="SSF53335">
    <property type="entry name" value="S-adenosyl-L-methionine-dependent methyltransferases"/>
    <property type="match status" value="1"/>
</dbReference>
<dbReference type="PANTHER" id="PTHR34203">
    <property type="entry name" value="METHYLTRANSFERASE, FKBM FAMILY PROTEIN"/>
    <property type="match status" value="1"/>
</dbReference>
<evidence type="ECO:0000313" key="4">
    <source>
        <dbReference type="Proteomes" id="UP000663203"/>
    </source>
</evidence>
<reference evidence="3 4" key="1">
    <citation type="submission" date="2021-03" db="EMBL/GenBank/DDBJ databases">
        <title>Haloterrigena longa sp. nov. and Haloterrigena limicola sp. nov., extremely halophilic archaea isolated from a salt lake.</title>
        <authorList>
            <person name="Henglin C."/>
        </authorList>
    </citation>
    <scope>NUCLEOTIDE SEQUENCE [LARGE SCALE GENOMIC DNA]</scope>
    <source>
        <strain evidence="3 4">KZCA68</strain>
    </source>
</reference>
<dbReference type="PANTHER" id="PTHR34203:SF15">
    <property type="entry name" value="SLL1173 PROTEIN"/>
    <property type="match status" value="1"/>
</dbReference>
<evidence type="ECO:0000256" key="1">
    <source>
        <dbReference type="SAM" id="MobiDB-lite"/>
    </source>
</evidence>
<proteinExistence type="predicted"/>
<dbReference type="Proteomes" id="UP000663203">
    <property type="component" value="Chromosome"/>
</dbReference>
<organism evidence="3 4">
    <name type="scientific">Haloterrigena alkaliphila</name>
    <dbReference type="NCBI Taxonomy" id="2816475"/>
    <lineage>
        <taxon>Archaea</taxon>
        <taxon>Methanobacteriati</taxon>
        <taxon>Methanobacteriota</taxon>
        <taxon>Stenosarchaea group</taxon>
        <taxon>Halobacteria</taxon>
        <taxon>Halobacteriales</taxon>
        <taxon>Natrialbaceae</taxon>
        <taxon>Haloterrigena</taxon>
    </lineage>
</organism>
<dbReference type="KEGG" id="hakz:J0X25_12925"/>